<dbReference type="PANTHER" id="PTHR30532">
    <property type="entry name" value="IRON III DICITRATE-BINDING PERIPLASMIC PROTEIN"/>
    <property type="match status" value="1"/>
</dbReference>
<dbReference type="InterPro" id="IPR051313">
    <property type="entry name" value="Bact_iron-sidero_bind"/>
</dbReference>
<dbReference type="RefSeq" id="WP_179824148.1">
    <property type="nucleotide sequence ID" value="NZ_JACCFS010000001.1"/>
</dbReference>
<dbReference type="GO" id="GO:0030288">
    <property type="term" value="C:outer membrane-bounded periplasmic space"/>
    <property type="evidence" value="ECO:0007669"/>
    <property type="project" value="TreeGrafter"/>
</dbReference>
<organism evidence="6 7">
    <name type="scientific">Nocardiopsis aegyptia</name>
    <dbReference type="NCBI Taxonomy" id="220378"/>
    <lineage>
        <taxon>Bacteria</taxon>
        <taxon>Bacillati</taxon>
        <taxon>Actinomycetota</taxon>
        <taxon>Actinomycetes</taxon>
        <taxon>Streptosporangiales</taxon>
        <taxon>Nocardiopsidaceae</taxon>
        <taxon>Nocardiopsis</taxon>
    </lineage>
</organism>
<protein>
    <submittedName>
        <fullName evidence="6">Iron complex transport system substrate-binding protein</fullName>
    </submittedName>
</protein>
<evidence type="ECO:0000313" key="6">
    <source>
        <dbReference type="EMBL" id="NYJ35157.1"/>
    </source>
</evidence>
<dbReference type="CDD" id="cd01146">
    <property type="entry name" value="FhuD"/>
    <property type="match status" value="1"/>
</dbReference>
<comment type="subcellular location">
    <subcellularLocation>
        <location evidence="1">Cell envelope</location>
    </subcellularLocation>
</comment>
<proteinExistence type="inferred from homology"/>
<keyword evidence="7" id="KW-1185">Reference proteome</keyword>
<sequence length="316" mass="32889">MLLPGTGLPRGRILTVLPLPVAAVLAIAGCGSADPAGTQEADAGAAGTHVVEHARGEAEVPEDPQRVVVLEPVQLDTSVALGAVPVGAAVFDEAAGAPAYLGEEASGIESVGTVPEPNLEKIAALEPDLILGTESRHSALFDQLDSIAPTVFMASQADPWTENVELVARALGDEEGAAELLADYEERCTEVADAHGTEGMTAQLIRPRDEVLTLYGPTSFAGSTLECAGFTTPEHEWEDISLDISPERVLDARADHVFVTAADVDAPDAVPDAITSNEDSFPELHTVDQAFWIAGVGPLGGMTVLDDLDRILSASE</sequence>
<dbReference type="GO" id="GO:1901678">
    <property type="term" value="P:iron coordination entity transport"/>
    <property type="evidence" value="ECO:0007669"/>
    <property type="project" value="UniProtKB-ARBA"/>
</dbReference>
<dbReference type="Pfam" id="PF01497">
    <property type="entry name" value="Peripla_BP_2"/>
    <property type="match status" value="1"/>
</dbReference>
<evidence type="ECO:0000256" key="4">
    <source>
        <dbReference type="ARBA" id="ARBA00022729"/>
    </source>
</evidence>
<dbReference type="AlphaFoldDB" id="A0A7Z0ENN3"/>
<name>A0A7Z0ENN3_9ACTN</name>
<comment type="similarity">
    <text evidence="2">Belongs to the bacterial solute-binding protein 8 family.</text>
</comment>
<keyword evidence="3" id="KW-0813">Transport</keyword>
<accession>A0A7Z0ENN3</accession>
<gene>
    <name evidence="6" type="ORF">HNR10_003038</name>
</gene>
<dbReference type="PROSITE" id="PS50983">
    <property type="entry name" value="FE_B12_PBP"/>
    <property type="match status" value="1"/>
</dbReference>
<reference evidence="6 7" key="1">
    <citation type="submission" date="2020-07" db="EMBL/GenBank/DDBJ databases">
        <title>Sequencing the genomes of 1000 actinobacteria strains.</title>
        <authorList>
            <person name="Klenk H.-P."/>
        </authorList>
    </citation>
    <scope>NUCLEOTIDE SEQUENCE [LARGE SCALE GENOMIC DNA]</scope>
    <source>
        <strain evidence="6 7">DSM 44442</strain>
    </source>
</reference>
<dbReference type="Proteomes" id="UP000572051">
    <property type="component" value="Unassembled WGS sequence"/>
</dbReference>
<dbReference type="SUPFAM" id="SSF53807">
    <property type="entry name" value="Helical backbone' metal receptor"/>
    <property type="match status" value="1"/>
</dbReference>
<evidence type="ECO:0000259" key="5">
    <source>
        <dbReference type="PROSITE" id="PS50983"/>
    </source>
</evidence>
<dbReference type="PANTHER" id="PTHR30532:SF1">
    <property type="entry name" value="IRON(3+)-HYDROXAMATE-BINDING PROTEIN FHUD"/>
    <property type="match status" value="1"/>
</dbReference>
<evidence type="ECO:0000256" key="3">
    <source>
        <dbReference type="ARBA" id="ARBA00022448"/>
    </source>
</evidence>
<feature type="domain" description="Fe/B12 periplasmic-binding" evidence="5">
    <location>
        <begin position="66"/>
        <end position="316"/>
    </location>
</feature>
<evidence type="ECO:0000256" key="1">
    <source>
        <dbReference type="ARBA" id="ARBA00004196"/>
    </source>
</evidence>
<evidence type="ECO:0000256" key="2">
    <source>
        <dbReference type="ARBA" id="ARBA00008814"/>
    </source>
</evidence>
<evidence type="ECO:0000313" key="7">
    <source>
        <dbReference type="Proteomes" id="UP000572051"/>
    </source>
</evidence>
<dbReference type="Gene3D" id="3.40.50.1980">
    <property type="entry name" value="Nitrogenase molybdenum iron protein domain"/>
    <property type="match status" value="2"/>
</dbReference>
<comment type="caution">
    <text evidence="6">The sequence shown here is derived from an EMBL/GenBank/DDBJ whole genome shotgun (WGS) entry which is preliminary data.</text>
</comment>
<dbReference type="InterPro" id="IPR002491">
    <property type="entry name" value="ABC_transptr_periplasmic_BD"/>
</dbReference>
<keyword evidence="4" id="KW-0732">Signal</keyword>
<dbReference type="EMBL" id="JACCFS010000001">
    <property type="protein sequence ID" value="NYJ35157.1"/>
    <property type="molecule type" value="Genomic_DNA"/>
</dbReference>